<evidence type="ECO:0000259" key="4">
    <source>
        <dbReference type="Pfam" id="PF01555"/>
    </source>
</evidence>
<keyword evidence="2 6" id="KW-0489">Methyltransferase</keyword>
<evidence type="ECO:0000313" key="7">
    <source>
        <dbReference type="Proteomes" id="UP000184532"/>
    </source>
</evidence>
<protein>
    <submittedName>
        <fullName evidence="6">DNA methylase</fullName>
    </submittedName>
</protein>
<dbReference type="EMBL" id="FQWL01000001">
    <property type="protein sequence ID" value="SHG26396.1"/>
    <property type="molecule type" value="Genomic_DNA"/>
</dbReference>
<evidence type="ECO:0000259" key="5">
    <source>
        <dbReference type="Pfam" id="PF06634"/>
    </source>
</evidence>
<dbReference type="GO" id="GO:0003677">
    <property type="term" value="F:DNA binding"/>
    <property type="evidence" value="ECO:0007669"/>
    <property type="project" value="InterPro"/>
</dbReference>
<gene>
    <name evidence="6" type="ORF">SAMN04488116_0637</name>
</gene>
<dbReference type="Gene3D" id="3.40.50.150">
    <property type="entry name" value="Vaccinia Virus protein VP39"/>
    <property type="match status" value="1"/>
</dbReference>
<comment type="similarity">
    <text evidence="1">Belongs to the N(4)/N(6)-methyltransferase family.</text>
</comment>
<dbReference type="GO" id="GO:0032259">
    <property type="term" value="P:methylation"/>
    <property type="evidence" value="ECO:0007669"/>
    <property type="project" value="UniProtKB-KW"/>
</dbReference>
<feature type="domain" description="DNA methylase N-4/N-6" evidence="4">
    <location>
        <begin position="446"/>
        <end position="582"/>
    </location>
</feature>
<dbReference type="InterPro" id="IPR029063">
    <property type="entry name" value="SAM-dependent_MTases_sf"/>
</dbReference>
<accession>A0A1M5IDL1</accession>
<evidence type="ECO:0000256" key="1">
    <source>
        <dbReference type="ARBA" id="ARBA00006594"/>
    </source>
</evidence>
<dbReference type="InterPro" id="IPR009537">
    <property type="entry name" value="DUF1156"/>
</dbReference>
<proteinExistence type="inferred from homology"/>
<dbReference type="RefSeq" id="WP_073176433.1">
    <property type="nucleotide sequence ID" value="NZ_FQWL01000001.1"/>
</dbReference>
<dbReference type="InterPro" id="IPR002052">
    <property type="entry name" value="DNA_methylase_N6_adenine_CS"/>
</dbReference>
<dbReference type="AlphaFoldDB" id="A0A1M5IDL1"/>
<evidence type="ECO:0000313" key="6">
    <source>
        <dbReference type="EMBL" id="SHG26396.1"/>
    </source>
</evidence>
<name>A0A1M5IDL1_9FLAO</name>
<sequence length="780" mass="89541">MILSNKFISEIGVSEKYLRDEHYNSMKVWWARRPIRAMRALLINESIQLRNSELDNQEIDFLNRLAAELNPSKKDLKRFSSIFNTSEINILDVFAGGGSIPFESARLGFKTFSSELNPVASLLQHTLFDSLGIENFGLMLENSGSQVIKRLEDKYSSLYNFESTIPYVIFWSKTANCKSCGGELELRRLRYFSKKKNKLVTLDGKNGRYKIGSTEYERERANGFTCPACGVENSFKDIKEYCNENTLGSSPLAICYYLDGKKTYKSFDSEMLEELSFKETFVQKEIKRLSEFNPKSTVRSRGGVINPTLYDLKYHQNFFNDRQLLILLGLIEELTKQYHIDVNIHGKLKAKQILLGLTCLIEFLVDWNSNGTMWISQNEQTGRSLAGPGVGMKWDYIEVNPFFNKGSNLKSKLNRVVKTYTSINRLNKVDILKGSSEKLNLKDGTIDMVLTDPPYFDSVDYTALSEFFRPWFEILIANTYDKSIDLRNDASQEAIVELTSKKNGKHRSSQHYERIMTNVLRESYRVLKNKGKMLMLYSHKTFEGWEIINRSITDSGFKIDSCIPLEMERIARPRAMNYEALNGVIVFRLTKETQSVSTAIEDVNGIHQMMVDGELKQSQVVIYLAALACKLSNNEGLPFKESYDELIKLYEEQRIKKWSPVKLDTLTTAFLEYKLSDDQPAKVKKLLKSKGLINENTIKDLSEINSENLPPNSVLKMAIEVFSEFENSSKTKINKNQSNIEKLNFFFSVVGGLRLNTLSRRSNRVEEKVSRMVLSKLSEI</sequence>
<keyword evidence="7" id="KW-1185">Reference proteome</keyword>
<dbReference type="PROSITE" id="PS00092">
    <property type="entry name" value="N6_MTASE"/>
    <property type="match status" value="1"/>
</dbReference>
<dbReference type="Proteomes" id="UP000184532">
    <property type="component" value="Unassembled WGS sequence"/>
</dbReference>
<dbReference type="GO" id="GO:0008170">
    <property type="term" value="F:N-methyltransferase activity"/>
    <property type="evidence" value="ECO:0007669"/>
    <property type="project" value="InterPro"/>
</dbReference>
<evidence type="ECO:0000256" key="2">
    <source>
        <dbReference type="ARBA" id="ARBA00022603"/>
    </source>
</evidence>
<dbReference type="Pfam" id="PF01555">
    <property type="entry name" value="N6_N4_Mtase"/>
    <property type="match status" value="1"/>
</dbReference>
<organism evidence="6 7">
    <name type="scientific">Flagellimonas flava</name>
    <dbReference type="NCBI Taxonomy" id="570519"/>
    <lineage>
        <taxon>Bacteria</taxon>
        <taxon>Pseudomonadati</taxon>
        <taxon>Bacteroidota</taxon>
        <taxon>Flavobacteriia</taxon>
        <taxon>Flavobacteriales</taxon>
        <taxon>Flavobacteriaceae</taxon>
        <taxon>Flagellimonas</taxon>
    </lineage>
</organism>
<reference evidence="7" key="1">
    <citation type="submission" date="2016-11" db="EMBL/GenBank/DDBJ databases">
        <authorList>
            <person name="Varghese N."/>
            <person name="Submissions S."/>
        </authorList>
    </citation>
    <scope>NUCLEOTIDE SEQUENCE [LARGE SCALE GENOMIC DNA]</scope>
    <source>
        <strain evidence="7">DSM 22638</strain>
    </source>
</reference>
<dbReference type="OrthoDB" id="9800801at2"/>
<dbReference type="SUPFAM" id="SSF53335">
    <property type="entry name" value="S-adenosyl-L-methionine-dependent methyltransferases"/>
    <property type="match status" value="2"/>
</dbReference>
<dbReference type="InterPro" id="IPR002941">
    <property type="entry name" value="DNA_methylase_N4/N6"/>
</dbReference>
<dbReference type="Pfam" id="PF06634">
    <property type="entry name" value="DUF1156"/>
    <property type="match status" value="1"/>
</dbReference>
<evidence type="ECO:0000256" key="3">
    <source>
        <dbReference type="ARBA" id="ARBA00022679"/>
    </source>
</evidence>
<feature type="domain" description="DUF1156" evidence="5">
    <location>
        <begin position="8"/>
        <end position="43"/>
    </location>
</feature>
<keyword evidence="3" id="KW-0808">Transferase</keyword>